<feature type="region of interest" description="Disordered" evidence="1">
    <location>
        <begin position="337"/>
        <end position="422"/>
    </location>
</feature>
<protein>
    <recommendedName>
        <fullName evidence="2">HTH OST-type domain-containing protein</fullName>
    </recommendedName>
</protein>
<feature type="compositionally biased region" description="Low complexity" evidence="1">
    <location>
        <begin position="817"/>
        <end position="831"/>
    </location>
</feature>
<dbReference type="Proteomes" id="UP001141552">
    <property type="component" value="Unassembled WGS sequence"/>
</dbReference>
<dbReference type="InterPro" id="IPR041966">
    <property type="entry name" value="LOTUS-like"/>
</dbReference>
<dbReference type="InterPro" id="IPR025677">
    <property type="entry name" value="OST-HTH-assoc_dom"/>
</dbReference>
<feature type="region of interest" description="Disordered" evidence="1">
    <location>
        <begin position="239"/>
        <end position="260"/>
    </location>
</feature>
<dbReference type="PANTHER" id="PTHR14379:SF6">
    <property type="entry name" value="EMB|CAB71880.1"/>
    <property type="match status" value="1"/>
</dbReference>
<dbReference type="CDD" id="cd08824">
    <property type="entry name" value="LOTUS"/>
    <property type="match status" value="2"/>
</dbReference>
<dbReference type="Pfam" id="PF14418">
    <property type="entry name" value="OHA"/>
    <property type="match status" value="1"/>
</dbReference>
<evidence type="ECO:0000259" key="2">
    <source>
        <dbReference type="PROSITE" id="PS51644"/>
    </source>
</evidence>
<dbReference type="GO" id="GO:0004540">
    <property type="term" value="F:RNA nuclease activity"/>
    <property type="evidence" value="ECO:0007669"/>
    <property type="project" value="InterPro"/>
</dbReference>
<dbReference type="OrthoDB" id="549353at2759"/>
<dbReference type="GO" id="GO:0005777">
    <property type="term" value="C:peroxisome"/>
    <property type="evidence" value="ECO:0007669"/>
    <property type="project" value="InterPro"/>
</dbReference>
<dbReference type="Pfam" id="PF01936">
    <property type="entry name" value="NYN"/>
    <property type="match status" value="1"/>
</dbReference>
<evidence type="ECO:0000256" key="1">
    <source>
        <dbReference type="SAM" id="MobiDB-lite"/>
    </source>
</evidence>
<dbReference type="GO" id="GO:0010468">
    <property type="term" value="P:regulation of gene expression"/>
    <property type="evidence" value="ECO:0007669"/>
    <property type="project" value="InterPro"/>
</dbReference>
<evidence type="ECO:0000313" key="3">
    <source>
        <dbReference type="EMBL" id="KAJ4827763.1"/>
    </source>
</evidence>
<proteinExistence type="predicted"/>
<evidence type="ECO:0000313" key="4">
    <source>
        <dbReference type="Proteomes" id="UP001141552"/>
    </source>
</evidence>
<organism evidence="3 4">
    <name type="scientific">Turnera subulata</name>
    <dbReference type="NCBI Taxonomy" id="218843"/>
    <lineage>
        <taxon>Eukaryota</taxon>
        <taxon>Viridiplantae</taxon>
        <taxon>Streptophyta</taxon>
        <taxon>Embryophyta</taxon>
        <taxon>Tracheophyta</taxon>
        <taxon>Spermatophyta</taxon>
        <taxon>Magnoliopsida</taxon>
        <taxon>eudicotyledons</taxon>
        <taxon>Gunneridae</taxon>
        <taxon>Pentapetalae</taxon>
        <taxon>rosids</taxon>
        <taxon>fabids</taxon>
        <taxon>Malpighiales</taxon>
        <taxon>Passifloraceae</taxon>
        <taxon>Turnera</taxon>
    </lineage>
</organism>
<feature type="region of interest" description="Disordered" evidence="1">
    <location>
        <begin position="1"/>
        <end position="22"/>
    </location>
</feature>
<feature type="domain" description="HTH OST-type" evidence="2">
    <location>
        <begin position="741"/>
        <end position="816"/>
    </location>
</feature>
<dbReference type="Gene3D" id="3.40.50.1010">
    <property type="entry name" value="5'-nuclease"/>
    <property type="match status" value="1"/>
</dbReference>
<dbReference type="EMBL" id="JAKUCV010006337">
    <property type="protein sequence ID" value="KAJ4827763.1"/>
    <property type="molecule type" value="Genomic_DNA"/>
</dbReference>
<name>A0A9Q0FA81_9ROSI</name>
<comment type="caution">
    <text evidence="3">The sequence shown here is derived from an EMBL/GenBank/DDBJ whole genome shotgun (WGS) entry which is preliminary data.</text>
</comment>
<feature type="compositionally biased region" description="Acidic residues" evidence="1">
    <location>
        <begin position="886"/>
        <end position="897"/>
    </location>
</feature>
<reference evidence="3" key="1">
    <citation type="submission" date="2022-02" db="EMBL/GenBank/DDBJ databases">
        <authorList>
            <person name="Henning P.M."/>
            <person name="McCubbin A.G."/>
            <person name="Shore J.S."/>
        </authorList>
    </citation>
    <scope>NUCLEOTIDE SEQUENCE</scope>
    <source>
        <strain evidence="3">F60SS</strain>
        <tissue evidence="3">Leaves</tissue>
    </source>
</reference>
<feature type="compositionally biased region" description="Polar residues" evidence="1">
    <location>
        <begin position="243"/>
        <end position="255"/>
    </location>
</feature>
<dbReference type="PANTHER" id="PTHR14379">
    <property type="entry name" value="LIMKAIN B LKAP"/>
    <property type="match status" value="1"/>
</dbReference>
<gene>
    <name evidence="3" type="ORF">Tsubulata_020863</name>
</gene>
<dbReference type="Gene3D" id="3.30.420.610">
    <property type="entry name" value="LOTUS domain-like"/>
    <property type="match status" value="2"/>
</dbReference>
<sequence>MLAKSLPHKTLLSLSSPSSSSSPLQEFCSRVLISHFSSSSSPSHHSNSYVESRNVRVSVWWDFENCNVPVGVNVFRVAQAITAAVRSSGIKGPIQITAFGDVMHFSRANQEALSSTGINLTHIPSGAKNSADRSLLLDLMYWVSQNPPPAHLFLITGDRDFASVLHRLRMNNYNILLASTDNAPNVLYSAATIMWNWNAIVKGENLTGRHFNQPPDGPYGSWYGHYKVPLEDPFPVVERPTPSRVQSSLESTSEPTLRPVPSRVTKQISNILSSHPEGISITELRAELAKCNIGLDRDLYGHKKFSKFLFSMPHILKLKSTGDGQFLVHGNIAKAPEQSELNPYTPQDPVRNDGKQLNQSKSNGEEVYISSLRDGKLSSLPPPELKVESSPKTIEHPQCAAEKDAKVHTEPSTTKMSQPAPACEKAVEVVNSVTEDHLPSMREQDSANDIGTFEKIRRLWYGSDNISDSKCDDISKESFLSGDSKKESETVEKCHHNDNIGKKGVEQMKLSMQDDGPESPASCSLSTGKSDCGEKVDLISEARNEKATTGPGFFNQILNWIMFWRYSSNSDVADVQPGDELDQKDSTLAKHDIFSDDVIWRDIESFIDTMKGSLTITGSSTRYLSFDRKEMAKNLQEEGPLVLRSVNESDVLKFVDMMISEKKWIEEHPSEASPFRLTRAAQKNTPLGDSRASNGLSSMFRTTSHSGLSGLDGEKRMQSILDAGVSPVTGKKAPERSRHDVLADCQNLVNDVLKESPGGYHLAGFRKLFYERYGYILDVKKLGYSKLASLIQIMPGIKMEGNNMIFSQKPSTHSNQDVGSNSNHVSGNSDNELSDASKNDDESDSSWEELGPVADIDSGRKELQSSCKKPAKETGNKTYHHYEPAVSDDDGFSESDGESSTVAQSSGQVKPALNGEDNSAFLDILNSWSTESGKDGVDKDDKAENAEGMVSCSTDAIRQQDSSGQGTKSQSSLRNIMRKKRPLKSYSFVAEPDGEHKDKLVAGILGSLQKSSDSKMKA</sequence>
<keyword evidence="4" id="KW-1185">Reference proteome</keyword>
<dbReference type="PROSITE" id="PS51644">
    <property type="entry name" value="HTH_OST"/>
    <property type="match status" value="2"/>
</dbReference>
<feature type="compositionally biased region" description="Basic and acidic residues" evidence="1">
    <location>
        <begin position="385"/>
        <end position="409"/>
    </location>
</feature>
<feature type="compositionally biased region" description="Low complexity" evidence="1">
    <location>
        <begin position="11"/>
        <end position="22"/>
    </location>
</feature>
<reference evidence="3" key="2">
    <citation type="journal article" date="2023" name="Plants (Basel)">
        <title>Annotation of the Turnera subulata (Passifloraceae) Draft Genome Reveals the S-Locus Evolved after the Divergence of Turneroideae from Passifloroideae in a Stepwise Manner.</title>
        <authorList>
            <person name="Henning P.M."/>
            <person name="Roalson E.H."/>
            <person name="Mir W."/>
            <person name="McCubbin A.G."/>
            <person name="Shore J.S."/>
        </authorList>
    </citation>
    <scope>NUCLEOTIDE SEQUENCE</scope>
    <source>
        <strain evidence="3">F60SS</strain>
    </source>
</reference>
<accession>A0A9Q0FA81</accession>
<feature type="compositionally biased region" description="Basic and acidic residues" evidence="1">
    <location>
        <begin position="932"/>
        <end position="945"/>
    </location>
</feature>
<feature type="compositionally biased region" description="Polar residues" evidence="1">
    <location>
        <begin position="804"/>
        <end position="816"/>
    </location>
</feature>
<feature type="region of interest" description="Disordered" evidence="1">
    <location>
        <begin position="804"/>
        <end position="916"/>
    </location>
</feature>
<dbReference type="CDD" id="cd10910">
    <property type="entry name" value="PIN_limkain_b1_N_like"/>
    <property type="match status" value="1"/>
</dbReference>
<dbReference type="InterPro" id="IPR024768">
    <property type="entry name" value="Marf1"/>
</dbReference>
<dbReference type="Pfam" id="PF12872">
    <property type="entry name" value="OST-HTH"/>
    <property type="match status" value="2"/>
</dbReference>
<feature type="region of interest" description="Disordered" evidence="1">
    <location>
        <begin position="928"/>
        <end position="979"/>
    </location>
</feature>
<dbReference type="AlphaFoldDB" id="A0A9Q0FA81"/>
<feature type="compositionally biased region" description="Basic and acidic residues" evidence="1">
    <location>
        <begin position="870"/>
        <end position="883"/>
    </location>
</feature>
<dbReference type="InterPro" id="IPR025605">
    <property type="entry name" value="OST-HTH/LOTUS_dom"/>
</dbReference>
<feature type="domain" description="HTH OST-type" evidence="2">
    <location>
        <begin position="260"/>
        <end position="332"/>
    </location>
</feature>
<dbReference type="InterPro" id="IPR021139">
    <property type="entry name" value="NYN"/>
</dbReference>
<feature type="compositionally biased region" description="Polar residues" evidence="1">
    <location>
        <begin position="951"/>
        <end position="974"/>
    </location>
</feature>